<accession>A0ABS1CND5</accession>
<evidence type="ECO:0000256" key="6">
    <source>
        <dbReference type="SAM" id="MobiDB-lite"/>
    </source>
</evidence>
<evidence type="ECO:0000256" key="5">
    <source>
        <dbReference type="ARBA" id="ARBA00022842"/>
    </source>
</evidence>
<evidence type="ECO:0000313" key="7">
    <source>
        <dbReference type="EMBL" id="MBK1633435.1"/>
    </source>
</evidence>
<evidence type="ECO:0000313" key="8">
    <source>
        <dbReference type="Proteomes" id="UP000748752"/>
    </source>
</evidence>
<protein>
    <recommendedName>
        <fullName evidence="2">inorganic diphosphatase</fullName>
        <ecNumber evidence="2">3.6.1.1</ecNumber>
    </recommendedName>
</protein>
<organism evidence="7 8">
    <name type="scientific">Thiohalocapsa halophila</name>
    <dbReference type="NCBI Taxonomy" id="69359"/>
    <lineage>
        <taxon>Bacteria</taxon>
        <taxon>Pseudomonadati</taxon>
        <taxon>Pseudomonadota</taxon>
        <taxon>Gammaproteobacteria</taxon>
        <taxon>Chromatiales</taxon>
        <taxon>Chromatiaceae</taxon>
        <taxon>Thiohalocapsa</taxon>
    </lineage>
</organism>
<keyword evidence="4" id="KW-0378">Hydrolase</keyword>
<evidence type="ECO:0000256" key="1">
    <source>
        <dbReference type="ARBA" id="ARBA00001946"/>
    </source>
</evidence>
<dbReference type="Proteomes" id="UP000748752">
    <property type="component" value="Unassembled WGS sequence"/>
</dbReference>
<dbReference type="RefSeq" id="WP_200241950.1">
    <property type="nucleotide sequence ID" value="NZ_NRRV01000085.1"/>
</dbReference>
<comment type="cofactor">
    <cofactor evidence="1">
        <name>Mg(2+)</name>
        <dbReference type="ChEBI" id="CHEBI:18420"/>
    </cofactor>
</comment>
<keyword evidence="3" id="KW-0479">Metal-binding</keyword>
<feature type="region of interest" description="Disordered" evidence="6">
    <location>
        <begin position="1"/>
        <end position="20"/>
    </location>
</feature>
<evidence type="ECO:0000256" key="4">
    <source>
        <dbReference type="ARBA" id="ARBA00022801"/>
    </source>
</evidence>
<dbReference type="SUPFAM" id="SSF50324">
    <property type="entry name" value="Inorganic pyrophosphatase"/>
    <property type="match status" value="1"/>
</dbReference>
<sequence>MSPDGAASSHQPGHAGASGPPAALAVTVTIEIPRGSFRKVGSTGRLDFLSPLPCPFNYGSIRERLGLEGDLLDAVVLGPRLPAGSRVDAFACGAVRLQDRGLYDDKLICTTAPLDGAGLARARRRTLAFFKVYGWAKRLLNAWRGWPGRTGLSGWVSAERAWRCSRPRACLDWDGPPVPF</sequence>
<dbReference type="Gene3D" id="3.90.80.10">
    <property type="entry name" value="Inorganic pyrophosphatase"/>
    <property type="match status" value="1"/>
</dbReference>
<gene>
    <name evidence="7" type="ORF">CKO31_22330</name>
</gene>
<dbReference type="InterPro" id="IPR036649">
    <property type="entry name" value="Pyrophosphatase_sf"/>
</dbReference>
<dbReference type="EC" id="3.6.1.1" evidence="2"/>
<name>A0ABS1CND5_9GAMM</name>
<keyword evidence="5" id="KW-0460">Magnesium</keyword>
<dbReference type="InterPro" id="IPR008162">
    <property type="entry name" value="Pyrophosphatase"/>
</dbReference>
<evidence type="ECO:0000256" key="2">
    <source>
        <dbReference type="ARBA" id="ARBA00012146"/>
    </source>
</evidence>
<dbReference type="EMBL" id="NRRV01000085">
    <property type="protein sequence ID" value="MBK1633435.1"/>
    <property type="molecule type" value="Genomic_DNA"/>
</dbReference>
<keyword evidence="8" id="KW-1185">Reference proteome</keyword>
<dbReference type="Pfam" id="PF00719">
    <property type="entry name" value="Pyrophosphatase"/>
    <property type="match status" value="1"/>
</dbReference>
<reference evidence="7 8" key="1">
    <citation type="journal article" date="2020" name="Microorganisms">
        <title>Osmotic Adaptation and Compatible Solute Biosynthesis of Phototrophic Bacteria as Revealed from Genome Analyses.</title>
        <authorList>
            <person name="Imhoff J.F."/>
            <person name="Rahn T."/>
            <person name="Kunzel S."/>
            <person name="Keller A."/>
            <person name="Neulinger S.C."/>
        </authorList>
    </citation>
    <scope>NUCLEOTIDE SEQUENCE [LARGE SCALE GENOMIC DNA]</scope>
    <source>
        <strain evidence="7 8">DSM 6210</strain>
    </source>
</reference>
<evidence type="ECO:0000256" key="3">
    <source>
        <dbReference type="ARBA" id="ARBA00022723"/>
    </source>
</evidence>
<proteinExistence type="predicted"/>
<comment type="caution">
    <text evidence="7">The sequence shown here is derived from an EMBL/GenBank/DDBJ whole genome shotgun (WGS) entry which is preliminary data.</text>
</comment>